<dbReference type="Proteomes" id="UP001295463">
    <property type="component" value="Chromosome"/>
</dbReference>
<evidence type="ECO:0000313" key="2">
    <source>
        <dbReference type="Proteomes" id="UP001295463"/>
    </source>
</evidence>
<sequence length="42" mass="4976">MILIFKLRACTATVKYNSNDYGFHLIALSRPEWYCPPRIMEI</sequence>
<accession>A0ABN8HIK3</accession>
<dbReference type="EMBL" id="OW150024">
    <property type="protein sequence ID" value="CAH2031049.1"/>
    <property type="molecule type" value="Genomic_DNA"/>
</dbReference>
<organism evidence="1 2">
    <name type="scientific">Trichlorobacter ammonificans</name>
    <dbReference type="NCBI Taxonomy" id="2916410"/>
    <lineage>
        <taxon>Bacteria</taxon>
        <taxon>Pseudomonadati</taxon>
        <taxon>Thermodesulfobacteriota</taxon>
        <taxon>Desulfuromonadia</taxon>
        <taxon>Geobacterales</taxon>
        <taxon>Geobacteraceae</taxon>
        <taxon>Trichlorobacter</taxon>
    </lineage>
</organism>
<proteinExistence type="predicted"/>
<evidence type="ECO:0000313" key="1">
    <source>
        <dbReference type="EMBL" id="CAH2031049.1"/>
    </source>
</evidence>
<name>A0ABN8HIK3_9BACT</name>
<protein>
    <submittedName>
        <fullName evidence="1">Uncharacterized protein</fullName>
    </submittedName>
</protein>
<gene>
    <name evidence="1" type="ORF">GEAMG1_1223</name>
</gene>
<keyword evidence="2" id="KW-1185">Reference proteome</keyword>
<reference evidence="1 2" key="1">
    <citation type="submission" date="2022-03" db="EMBL/GenBank/DDBJ databases">
        <authorList>
            <person name="Koch H."/>
        </authorList>
    </citation>
    <scope>NUCLEOTIDE SEQUENCE [LARGE SCALE GENOMIC DNA]</scope>
    <source>
        <strain evidence="1 2">G1</strain>
    </source>
</reference>